<evidence type="ECO:0000259" key="1">
    <source>
        <dbReference type="Pfam" id="PF18505"/>
    </source>
</evidence>
<name>D9PNE0_9ZZZZ</name>
<dbReference type="InterPro" id="IPR041145">
    <property type="entry name" value="DUF5619"/>
</dbReference>
<organism evidence="2">
    <name type="scientific">sediment metagenome</name>
    <dbReference type="NCBI Taxonomy" id="749907"/>
    <lineage>
        <taxon>unclassified sequences</taxon>
        <taxon>metagenomes</taxon>
        <taxon>ecological metagenomes</taxon>
    </lineage>
</organism>
<dbReference type="Pfam" id="PF18505">
    <property type="entry name" value="DUF5619"/>
    <property type="match status" value="1"/>
</dbReference>
<evidence type="ECO:0000313" key="2">
    <source>
        <dbReference type="EMBL" id="EFK94927.1"/>
    </source>
</evidence>
<comment type="caution">
    <text evidence="2">The sequence shown here is derived from an EMBL/GenBank/DDBJ whole genome shotgun (WGS) entry which is preliminary data.</text>
</comment>
<protein>
    <recommendedName>
        <fullName evidence="1">DUF5619 domain-containing protein</fullName>
    </recommendedName>
</protein>
<gene>
    <name evidence="2" type="ORF">LDC_3073</name>
</gene>
<sequence length="52" mass="5669">MQEPTIIAWHQSSDQAVPPVYDGADPDSWWAKYGAGNGGRLEVCWGMTTNSS</sequence>
<feature type="domain" description="DUF5619" evidence="1">
    <location>
        <begin position="1"/>
        <end position="43"/>
    </location>
</feature>
<dbReference type="EMBL" id="ADZX01000949">
    <property type="protein sequence ID" value="EFK94927.1"/>
    <property type="molecule type" value="Genomic_DNA"/>
</dbReference>
<dbReference type="AlphaFoldDB" id="D9PNE0"/>
<proteinExistence type="predicted"/>
<accession>D9PNE0</accession>
<reference evidence="2" key="2">
    <citation type="journal article" date="2011" name="Microb. Ecol.">
        <title>Taxonomic and Functional Metagenomic Profiling of the Microbial Community in the Anoxic Sediment of a Sub-saline Shallow Lake (Laguna de Carrizo, Central Spain).</title>
        <authorList>
            <person name="Ferrer M."/>
            <person name="Guazzaroni M.E."/>
            <person name="Richter M."/>
            <person name="Garcia-Salamanca A."/>
            <person name="Yarza P."/>
            <person name="Suarez-Suarez A."/>
            <person name="Solano J."/>
            <person name="Alcaide M."/>
            <person name="van Dillewijn P."/>
            <person name="Molina-Henares M.A."/>
            <person name="Lopez-Cortes N."/>
            <person name="Al-Ramahi Y."/>
            <person name="Guerrero C."/>
            <person name="Acosta A."/>
            <person name="de Eugenio L.I."/>
            <person name="Martinez V."/>
            <person name="Marques S."/>
            <person name="Rojo F."/>
            <person name="Santero E."/>
            <person name="Genilloud O."/>
            <person name="Perez-Perez J."/>
            <person name="Rossello-Mora R."/>
            <person name="Ramos J.L."/>
        </authorList>
    </citation>
    <scope>NUCLEOTIDE SEQUENCE</scope>
</reference>
<reference evidence="2" key="1">
    <citation type="submission" date="2010-07" db="EMBL/GenBank/DDBJ databases">
        <authorList>
            <consortium name="CONSOLIDER consortium CSD2007-00005"/>
            <person name="Guazzaroni M.-E."/>
            <person name="Richter M."/>
            <person name="Garcia-Salamanca A."/>
            <person name="Yarza P."/>
            <person name="Ferrer M."/>
        </authorList>
    </citation>
    <scope>NUCLEOTIDE SEQUENCE</scope>
</reference>
<dbReference type="Gene3D" id="3.30.1490.340">
    <property type="match status" value="1"/>
</dbReference>